<feature type="transmembrane region" description="Helical" evidence="10">
    <location>
        <begin position="95"/>
        <end position="116"/>
    </location>
</feature>
<feature type="transmembrane region" description="Helical" evidence="10">
    <location>
        <begin position="285"/>
        <end position="307"/>
    </location>
</feature>
<evidence type="ECO:0000256" key="8">
    <source>
        <dbReference type="ARBA" id="ARBA00023136"/>
    </source>
</evidence>
<feature type="transmembrane region" description="Helical" evidence="10">
    <location>
        <begin position="259"/>
        <end position="279"/>
    </location>
</feature>
<dbReference type="EMBL" id="CP060139">
    <property type="protein sequence ID" value="QNR23560.1"/>
    <property type="molecule type" value="Genomic_DNA"/>
</dbReference>
<proteinExistence type="inferred from homology"/>
<dbReference type="Pfam" id="PF01554">
    <property type="entry name" value="MatE"/>
    <property type="match status" value="2"/>
</dbReference>
<dbReference type="PANTHER" id="PTHR43823:SF3">
    <property type="entry name" value="MULTIDRUG EXPORT PROTEIN MEPA"/>
    <property type="match status" value="1"/>
</dbReference>
<evidence type="ECO:0000256" key="1">
    <source>
        <dbReference type="ARBA" id="ARBA00004651"/>
    </source>
</evidence>
<sequence>MAREKQNFGTESLGLLLRKQAIPASVGILVMSVYGIVDTLFVGRYVGSLAIGAITVNLPITFLISSIGMAIGIGGGSVLSRAMGENNHGKVQRTFGNQIALTLSLSVLIVLTAYFFQIPLLRLFGGKGAVLEPALAYFQILLPAIPALAWSMMANNVIRAEGYPRIAMFTMIIPALSNIILDPIFIVGMDMGIEGAAWATCISYVAGALFTLIYFLFGPSEMSLSWSCIKPSWSLIKEISKLGSVTLARQGTISLLSVVLNNSLFAFGGEMALASYGIVSRLLMFVNFPVLGITQGYVPILGYNYGARLYERVTQISRLAFFWSTGISILIFILIMTLTEPLVRVFTEDAVLIAMTVPALRWVFAANPFLPTSFLGSAYFQAIGQARRALILALSKQGFFLIPLILILPHWMGVDGIWWSFPIADMGSAVLAWWLLSKNPYIR</sequence>
<keyword evidence="8 10" id="KW-0472">Membrane</keyword>
<dbReference type="AlphaFoldDB" id="A0A7H0VCW2"/>
<dbReference type="GO" id="GO:0042910">
    <property type="term" value="F:xenobiotic transmembrane transporter activity"/>
    <property type="evidence" value="ECO:0007669"/>
    <property type="project" value="InterPro"/>
</dbReference>
<feature type="transmembrane region" description="Helical" evidence="10">
    <location>
        <begin position="136"/>
        <end position="154"/>
    </location>
</feature>
<evidence type="ECO:0000313" key="12">
    <source>
        <dbReference type="Proteomes" id="UP000516305"/>
    </source>
</evidence>
<dbReference type="GO" id="GO:0005886">
    <property type="term" value="C:plasma membrane"/>
    <property type="evidence" value="ECO:0007669"/>
    <property type="project" value="UniProtKB-SubCell"/>
</dbReference>
<keyword evidence="9" id="KW-0046">Antibiotic resistance</keyword>
<feature type="transmembrane region" description="Helical" evidence="10">
    <location>
        <begin position="390"/>
        <end position="411"/>
    </location>
</feature>
<evidence type="ECO:0000256" key="2">
    <source>
        <dbReference type="ARBA" id="ARBA00008417"/>
    </source>
</evidence>
<dbReference type="PANTHER" id="PTHR43823">
    <property type="entry name" value="SPORULATION PROTEIN YKVU"/>
    <property type="match status" value="1"/>
</dbReference>
<evidence type="ECO:0000256" key="10">
    <source>
        <dbReference type="SAM" id="Phobius"/>
    </source>
</evidence>
<feature type="transmembrane region" description="Helical" evidence="10">
    <location>
        <begin position="417"/>
        <end position="436"/>
    </location>
</feature>
<keyword evidence="5" id="KW-1003">Cell membrane</keyword>
<evidence type="ECO:0000313" key="11">
    <source>
        <dbReference type="EMBL" id="QNR23560.1"/>
    </source>
</evidence>
<dbReference type="GO" id="GO:0015297">
    <property type="term" value="F:antiporter activity"/>
    <property type="evidence" value="ECO:0007669"/>
    <property type="project" value="InterPro"/>
</dbReference>
<feature type="transmembrane region" description="Helical" evidence="10">
    <location>
        <begin position="166"/>
        <end position="189"/>
    </location>
</feature>
<comment type="subcellular location">
    <subcellularLocation>
        <location evidence="1">Cell membrane</location>
        <topology evidence="1">Multi-pass membrane protein</topology>
    </subcellularLocation>
</comment>
<feature type="transmembrane region" description="Helical" evidence="10">
    <location>
        <begin position="21"/>
        <end position="43"/>
    </location>
</feature>
<keyword evidence="6 10" id="KW-0812">Transmembrane</keyword>
<gene>
    <name evidence="11" type="ORF">H4K34_14405</name>
</gene>
<dbReference type="InterPro" id="IPR051327">
    <property type="entry name" value="MATE_MepA_subfamily"/>
</dbReference>
<dbReference type="KEGG" id="chyd:H4K34_14405"/>
<name>A0A7H0VCW2_9FLAO</name>
<feature type="transmembrane region" description="Helical" evidence="10">
    <location>
        <begin position="319"/>
        <end position="338"/>
    </location>
</feature>
<keyword evidence="12" id="KW-1185">Reference proteome</keyword>
<evidence type="ECO:0000256" key="4">
    <source>
        <dbReference type="ARBA" id="ARBA00022448"/>
    </source>
</evidence>
<dbReference type="RefSeq" id="WP_210758092.1">
    <property type="nucleotide sequence ID" value="NZ_CP060139.1"/>
</dbReference>
<evidence type="ECO:0000256" key="9">
    <source>
        <dbReference type="ARBA" id="ARBA00023251"/>
    </source>
</evidence>
<evidence type="ECO:0000256" key="3">
    <source>
        <dbReference type="ARBA" id="ARBA00022106"/>
    </source>
</evidence>
<keyword evidence="4" id="KW-0813">Transport</keyword>
<reference evidence="11 12" key="1">
    <citation type="submission" date="2020-08" db="EMBL/GenBank/DDBJ databases">
        <title>Croceimicrobium hydrocarbonivorans gen. nov., sp. nov., a novel marine bacterium isolated from a bacterial consortium that degrades polyethylene terephthalate.</title>
        <authorList>
            <person name="Liu R."/>
        </authorList>
    </citation>
    <scope>NUCLEOTIDE SEQUENCE [LARGE SCALE GENOMIC DNA]</scope>
    <source>
        <strain evidence="11 12">A20-9</strain>
    </source>
</reference>
<dbReference type="PIRSF" id="PIRSF006603">
    <property type="entry name" value="DinF"/>
    <property type="match status" value="1"/>
</dbReference>
<feature type="transmembrane region" description="Helical" evidence="10">
    <location>
        <begin position="195"/>
        <end position="217"/>
    </location>
</feature>
<evidence type="ECO:0000256" key="7">
    <source>
        <dbReference type="ARBA" id="ARBA00022989"/>
    </source>
</evidence>
<accession>A0A7H0VCW2</accession>
<organism evidence="11 12">
    <name type="scientific">Croceimicrobium hydrocarbonivorans</name>
    <dbReference type="NCBI Taxonomy" id="2761580"/>
    <lineage>
        <taxon>Bacteria</taxon>
        <taxon>Pseudomonadati</taxon>
        <taxon>Bacteroidota</taxon>
        <taxon>Flavobacteriia</taxon>
        <taxon>Flavobacteriales</taxon>
        <taxon>Owenweeksiaceae</taxon>
        <taxon>Croceimicrobium</taxon>
    </lineage>
</organism>
<dbReference type="CDD" id="cd13143">
    <property type="entry name" value="MATE_MepA_like"/>
    <property type="match status" value="1"/>
</dbReference>
<dbReference type="InterPro" id="IPR002528">
    <property type="entry name" value="MATE_fam"/>
</dbReference>
<evidence type="ECO:0000256" key="6">
    <source>
        <dbReference type="ARBA" id="ARBA00022692"/>
    </source>
</evidence>
<protein>
    <recommendedName>
        <fullName evidence="3">Multidrug export protein MepA</fullName>
    </recommendedName>
</protein>
<dbReference type="InterPro" id="IPR045070">
    <property type="entry name" value="MATE_MepA-like"/>
</dbReference>
<dbReference type="NCBIfam" id="TIGR00797">
    <property type="entry name" value="matE"/>
    <property type="match status" value="1"/>
</dbReference>
<feature type="transmembrane region" description="Helical" evidence="10">
    <location>
        <begin position="49"/>
        <end position="74"/>
    </location>
</feature>
<keyword evidence="7 10" id="KW-1133">Transmembrane helix</keyword>
<evidence type="ECO:0000256" key="5">
    <source>
        <dbReference type="ARBA" id="ARBA00022475"/>
    </source>
</evidence>
<dbReference type="Proteomes" id="UP000516305">
    <property type="component" value="Chromosome"/>
</dbReference>
<comment type="similarity">
    <text evidence="2">Belongs to the multi antimicrobial extrusion (MATE) (TC 2.A.66.1) family. MepA subfamily.</text>
</comment>
<dbReference type="InterPro" id="IPR048279">
    <property type="entry name" value="MdtK-like"/>
</dbReference>
<dbReference type="GO" id="GO:0046677">
    <property type="term" value="P:response to antibiotic"/>
    <property type="evidence" value="ECO:0007669"/>
    <property type="project" value="UniProtKB-KW"/>
</dbReference>